<proteinExistence type="predicted"/>
<name>A0ACB9A5G9_9ASTR</name>
<dbReference type="Proteomes" id="UP001056120">
    <property type="component" value="Linkage Group LG25"/>
</dbReference>
<sequence length="1142" mass="130499">MNTLSINIRGFGVEKKAKWIRDLRVAEKVSFVAFQETNRANISDMEIGKFWGRSGWKMDFVNPTGRSGGLLSVWDPGMFSLSSVVKDPNFLITSGFIKGETDLVNIVNIYAPQKSADKRALWGRLLAVKSAGSGLWLMAGDFNVVRRVDERKNSRFKPQCAIDFNSFVADADLYEYDLKGGKFTFMACLRTLPRVHSDHNPLLLVTCDLNFGAKPFRFFSSWLERPDFEKVVESAIGEFIPSGPPDLMLIRKFRFLRHKIRSWRDEIRTKEGELEENAKAKLEELDLAMENSRRRRIGFGWSRARTKWALEGDDNTAFFHGVINGRKSSNAIHGFNVNNHWISKPKKLKKLVFDFFRDKFKEDAPTRPFLEYDNENRISDAEAAALIDRFSKEEIKQAVFDCGSERAPGPDGFNMKFIKRFWRFFEEDFIKNFDNFFENGSFSRGTTSSFIALIPKEKDPVSLGNYRPINLIGIINKVVSKALANRLKVVIDGVISANQTAFLKDRLIMDGPLILNEFIMLMMDQLGFPHKWCLWIYGILSSVRSSVLVNGSPTFEFPCYKGMRQGDPISPFLFLIVMEGFSSMVRKASRSGVLRGIMLPNNGPILTHLLYADDCVLLGEWSGINIKNMALLLCCFYIVSGMQINMGKSSLIGIGVSSRQVESMAMVLNCKTGAIPFIHLGVMVGARMSRVENWKSVLEVVESRLTLWKAATLSVGGRVTLIKSVLESIPNYHMSIFKAPVAVLNGIEGIIRRFLWGGNNVIKKTHWVAWERVTAPIKMGGLGLSKLKEVNTSLLCKWIWRYKSEDLNLWKQVINSIHGSNRSWNLIPVNKQINGVWKSIVAMVESIKVGNVSFFQNIKGVVGNGRDIQFWIDPWTCNRPLKEMFPALFRLETNKRCLVFDRYDRLALSFSNKWEWRRWPSTVAEVSEWDVLVSMLQVFSLTEAPDRWEWIGGDQADFSVKAVKNFLRSDNDYSSNFVFKWSKWVPKKCNIFIWRAEMGRIATVDALRRRNCFSGDSTCVLCDDFDESADHLLCACSVASNVWSMVSRWCRVSPIFAFSVRDLLSLSDISGLGEMAKEAFQGILIVGVWCIWRARNNKRFTNTQKTAHDIFLDIKSLGFLWYRNRSKNKGICWANWCYFNLM</sequence>
<reference evidence="2" key="1">
    <citation type="journal article" date="2022" name="Mol. Ecol. Resour.">
        <title>The genomes of chicory, endive, great burdock and yacon provide insights into Asteraceae palaeo-polyploidization history and plant inulin production.</title>
        <authorList>
            <person name="Fan W."/>
            <person name="Wang S."/>
            <person name="Wang H."/>
            <person name="Wang A."/>
            <person name="Jiang F."/>
            <person name="Liu H."/>
            <person name="Zhao H."/>
            <person name="Xu D."/>
            <person name="Zhang Y."/>
        </authorList>
    </citation>
    <scope>NUCLEOTIDE SEQUENCE [LARGE SCALE GENOMIC DNA]</scope>
    <source>
        <strain evidence="2">cv. Yunnan</strain>
    </source>
</reference>
<evidence type="ECO:0000313" key="2">
    <source>
        <dbReference type="Proteomes" id="UP001056120"/>
    </source>
</evidence>
<gene>
    <name evidence="1" type="ORF">L1987_75079</name>
</gene>
<evidence type="ECO:0000313" key="1">
    <source>
        <dbReference type="EMBL" id="KAI3704850.1"/>
    </source>
</evidence>
<comment type="caution">
    <text evidence="1">The sequence shown here is derived from an EMBL/GenBank/DDBJ whole genome shotgun (WGS) entry which is preliminary data.</text>
</comment>
<organism evidence="1 2">
    <name type="scientific">Smallanthus sonchifolius</name>
    <dbReference type="NCBI Taxonomy" id="185202"/>
    <lineage>
        <taxon>Eukaryota</taxon>
        <taxon>Viridiplantae</taxon>
        <taxon>Streptophyta</taxon>
        <taxon>Embryophyta</taxon>
        <taxon>Tracheophyta</taxon>
        <taxon>Spermatophyta</taxon>
        <taxon>Magnoliopsida</taxon>
        <taxon>eudicotyledons</taxon>
        <taxon>Gunneridae</taxon>
        <taxon>Pentapetalae</taxon>
        <taxon>asterids</taxon>
        <taxon>campanulids</taxon>
        <taxon>Asterales</taxon>
        <taxon>Asteraceae</taxon>
        <taxon>Asteroideae</taxon>
        <taxon>Heliantheae alliance</taxon>
        <taxon>Millerieae</taxon>
        <taxon>Smallanthus</taxon>
    </lineage>
</organism>
<reference evidence="1 2" key="2">
    <citation type="journal article" date="2022" name="Mol. Ecol. Resour.">
        <title>The genomes of chicory, endive, great burdock and yacon provide insights into Asteraceae paleo-polyploidization history and plant inulin production.</title>
        <authorList>
            <person name="Fan W."/>
            <person name="Wang S."/>
            <person name="Wang H."/>
            <person name="Wang A."/>
            <person name="Jiang F."/>
            <person name="Liu H."/>
            <person name="Zhao H."/>
            <person name="Xu D."/>
            <person name="Zhang Y."/>
        </authorList>
    </citation>
    <scope>NUCLEOTIDE SEQUENCE [LARGE SCALE GENOMIC DNA]</scope>
    <source>
        <strain evidence="2">cv. Yunnan</strain>
        <tissue evidence="1">Leaves</tissue>
    </source>
</reference>
<protein>
    <submittedName>
        <fullName evidence="1">Uncharacterized protein</fullName>
    </submittedName>
</protein>
<accession>A0ACB9A5G9</accession>
<keyword evidence="2" id="KW-1185">Reference proteome</keyword>
<dbReference type="EMBL" id="CM042042">
    <property type="protein sequence ID" value="KAI3704850.1"/>
    <property type="molecule type" value="Genomic_DNA"/>
</dbReference>